<evidence type="ECO:0000313" key="7">
    <source>
        <dbReference type="EMBL" id="CAB4300788.1"/>
    </source>
</evidence>
<accession>A0A6J5WR67</accession>
<dbReference type="PANTHER" id="PTHR47718">
    <property type="entry name" value="OS01G0519700 PROTEIN"/>
    <property type="match status" value="1"/>
</dbReference>
<dbReference type="PROSITE" id="PS50966">
    <property type="entry name" value="ZF_SWIM"/>
    <property type="match status" value="1"/>
</dbReference>
<feature type="region of interest" description="Disordered" evidence="5">
    <location>
        <begin position="646"/>
        <end position="686"/>
    </location>
</feature>
<reference evidence="8" key="1">
    <citation type="journal article" date="2020" name="Genome Biol.">
        <title>Gamete binning: chromosome-level and haplotype-resolved genome assembly enabled by high-throughput single-cell sequencing of gamete genomes.</title>
        <authorList>
            <person name="Campoy J.A."/>
            <person name="Sun H."/>
            <person name="Goel M."/>
            <person name="Jiao W.-B."/>
            <person name="Folz-Donahue K."/>
            <person name="Wang N."/>
            <person name="Rubio M."/>
            <person name="Liu C."/>
            <person name="Kukat C."/>
            <person name="Ruiz D."/>
            <person name="Huettel B."/>
            <person name="Schneeberger K."/>
        </authorList>
    </citation>
    <scope>NUCLEOTIDE SEQUENCE [LARGE SCALE GENOMIC DNA]</scope>
    <source>
        <strain evidence="8">cv. Rojo Pasion</strain>
    </source>
</reference>
<evidence type="ECO:0000256" key="4">
    <source>
        <dbReference type="PROSITE-ProRule" id="PRU00325"/>
    </source>
</evidence>
<sequence length="754" mass="86501">MIVNRIENIDEDLLGRVVSTEEEAYNLYNNYATRVGFSVRRGQKRYNTKKVSKLETRTGCEASIRFAFQDEDDTWKVSHFVPEHNHELAKPEERQFLRSNRKVSDSNLGVIKTMVGAGIRTTNTYSYLAEEVGGSQNVGFTKRDCYNVVNKEKMAMIEAGDAQSLMNLFKRKQAEDPMFFYTVQVDQENRMTNFFWRDGRSRIDYDCFGDVVVFDTTYRTNRYNMICAPFVGVNHHWKNVLFGCACLLDEKTDSFIWLFETFLESMGGQKPKTIFTDQCQAMANGIQNIFPGVCHRLCSWHISQNAARNLGSHYGKCLQGYCETELEFQSIWDDLLTKFNLTGNPWLMTLYNLRAKWCPVFSRHIFTARIKSSQRSESTNNVFHQMSTKTMSLTQFVHHYDKQAEKMRSSELEESFRCNQGLPSRIAKSSGILNHAATVYTRKIFKLFEKEFVDSLAVMMHEVGSDGTIHSFELNEEGHNRVYLVQLNSFNRTISCSCKMFESMGLLCSHALRVLNVKCWSQIPEQYILKRWTKDAKKELEANEHGELLQVNGKSSVTLRRNALMRTTYDVLSKAAETEATTRIAMEKLREMEELIEKEMITSKGEVNKKTSDNVVDCNASGCTFDETPVLNPPCVRPKGISNARLKSAMEKRRKRTSKDTVSSRKTKQSSKIGRPYSSAHTPLSSNFLNPVSVPMSTNISNHVYPTMRLLPTEGHANLPQPNLSFTSMLQSTNFMALLNKMQESFTLGNRYLF</sequence>
<keyword evidence="2 4" id="KW-0863">Zinc-finger</keyword>
<dbReference type="InterPro" id="IPR004330">
    <property type="entry name" value="FAR1_DNA_bnd_dom"/>
</dbReference>
<dbReference type="InterPro" id="IPR006564">
    <property type="entry name" value="Znf_PMZ"/>
</dbReference>
<dbReference type="Pfam" id="PF03101">
    <property type="entry name" value="FAR1"/>
    <property type="match status" value="1"/>
</dbReference>
<dbReference type="SMART" id="SM00575">
    <property type="entry name" value="ZnF_PMZ"/>
    <property type="match status" value="1"/>
</dbReference>
<evidence type="ECO:0000256" key="3">
    <source>
        <dbReference type="ARBA" id="ARBA00022833"/>
    </source>
</evidence>
<feature type="domain" description="SWIM-type" evidence="6">
    <location>
        <begin position="483"/>
        <end position="519"/>
    </location>
</feature>
<proteinExistence type="predicted"/>
<keyword evidence="8" id="KW-1185">Reference proteome</keyword>
<evidence type="ECO:0000256" key="2">
    <source>
        <dbReference type="ARBA" id="ARBA00022771"/>
    </source>
</evidence>
<dbReference type="OrthoDB" id="1159498at2759"/>
<organism evidence="7 8">
    <name type="scientific">Prunus armeniaca</name>
    <name type="common">Apricot</name>
    <name type="synonym">Armeniaca vulgaris</name>
    <dbReference type="NCBI Taxonomy" id="36596"/>
    <lineage>
        <taxon>Eukaryota</taxon>
        <taxon>Viridiplantae</taxon>
        <taxon>Streptophyta</taxon>
        <taxon>Embryophyta</taxon>
        <taxon>Tracheophyta</taxon>
        <taxon>Spermatophyta</taxon>
        <taxon>Magnoliopsida</taxon>
        <taxon>eudicotyledons</taxon>
        <taxon>Gunneridae</taxon>
        <taxon>Pentapetalae</taxon>
        <taxon>rosids</taxon>
        <taxon>fabids</taxon>
        <taxon>Rosales</taxon>
        <taxon>Rosaceae</taxon>
        <taxon>Amygdaloideae</taxon>
        <taxon>Amygdaleae</taxon>
        <taxon>Prunus</taxon>
    </lineage>
</organism>
<dbReference type="InterPro" id="IPR018289">
    <property type="entry name" value="MULE_transposase_dom"/>
</dbReference>
<dbReference type="GO" id="GO:0008270">
    <property type="term" value="F:zinc ion binding"/>
    <property type="evidence" value="ECO:0007669"/>
    <property type="project" value="UniProtKB-KW"/>
</dbReference>
<dbReference type="PANTHER" id="PTHR47718:SF17">
    <property type="entry name" value="PROTEIN FAR1-RELATED SEQUENCE 5-LIKE"/>
    <property type="match status" value="1"/>
</dbReference>
<evidence type="ECO:0000313" key="8">
    <source>
        <dbReference type="Proteomes" id="UP000507245"/>
    </source>
</evidence>
<keyword evidence="3" id="KW-0862">Zinc</keyword>
<dbReference type="InterPro" id="IPR007527">
    <property type="entry name" value="Znf_SWIM"/>
</dbReference>
<dbReference type="Proteomes" id="UP000507245">
    <property type="component" value="Unassembled WGS sequence"/>
</dbReference>
<dbReference type="Pfam" id="PF04434">
    <property type="entry name" value="SWIM"/>
    <property type="match status" value="1"/>
</dbReference>
<dbReference type="EMBL" id="CAEKKB010000002">
    <property type="protein sequence ID" value="CAB4300788.1"/>
    <property type="molecule type" value="Genomic_DNA"/>
</dbReference>
<dbReference type="Pfam" id="PF10551">
    <property type="entry name" value="MULE"/>
    <property type="match status" value="1"/>
</dbReference>
<keyword evidence="1" id="KW-0479">Metal-binding</keyword>
<dbReference type="AlphaFoldDB" id="A0A6J5WR67"/>
<protein>
    <recommendedName>
        <fullName evidence="6">SWIM-type domain-containing protein</fullName>
    </recommendedName>
</protein>
<evidence type="ECO:0000259" key="6">
    <source>
        <dbReference type="PROSITE" id="PS50966"/>
    </source>
</evidence>
<evidence type="ECO:0000256" key="5">
    <source>
        <dbReference type="SAM" id="MobiDB-lite"/>
    </source>
</evidence>
<gene>
    <name evidence="7" type="ORF">ORAREDHAP_LOCUS16060</name>
</gene>
<evidence type="ECO:0000256" key="1">
    <source>
        <dbReference type="ARBA" id="ARBA00022723"/>
    </source>
</evidence>
<name>A0A6J5WR67_PRUAR</name>